<comment type="caution">
    <text evidence="1">The sequence shown here is derived from an EMBL/GenBank/DDBJ whole genome shotgun (WGS) entry which is preliminary data.</text>
</comment>
<accession>A0A7J3VT19</accession>
<protein>
    <submittedName>
        <fullName evidence="1">Uncharacterized protein</fullName>
    </submittedName>
</protein>
<dbReference type="AlphaFoldDB" id="A0A7J3VT19"/>
<evidence type="ECO:0000313" key="1">
    <source>
        <dbReference type="EMBL" id="HHM44341.1"/>
    </source>
</evidence>
<dbReference type="EMBL" id="DRXH01000118">
    <property type="protein sequence ID" value="HHM44341.1"/>
    <property type="molecule type" value="Genomic_DNA"/>
</dbReference>
<organism evidence="1">
    <name type="scientific">Caldiarchaeum subterraneum</name>
    <dbReference type="NCBI Taxonomy" id="311458"/>
    <lineage>
        <taxon>Archaea</taxon>
        <taxon>Nitrososphaerota</taxon>
        <taxon>Candidatus Caldarchaeales</taxon>
        <taxon>Candidatus Caldarchaeaceae</taxon>
        <taxon>Candidatus Caldarchaeum</taxon>
    </lineage>
</organism>
<gene>
    <name evidence="1" type="ORF">ENM31_03470</name>
</gene>
<reference evidence="1" key="1">
    <citation type="journal article" date="2020" name="mSystems">
        <title>Genome- and Community-Level Interaction Insights into Carbon Utilization and Element Cycling Functions of Hydrothermarchaeota in Hydrothermal Sediment.</title>
        <authorList>
            <person name="Zhou Z."/>
            <person name="Liu Y."/>
            <person name="Xu W."/>
            <person name="Pan J."/>
            <person name="Luo Z.H."/>
            <person name="Li M."/>
        </authorList>
    </citation>
    <scope>NUCLEOTIDE SEQUENCE [LARGE SCALE GENOMIC DNA]</scope>
    <source>
        <strain evidence="1">SpSt-1074</strain>
    </source>
</reference>
<name>A0A7J3VT19_CALS0</name>
<proteinExistence type="predicted"/>
<sequence>MPKMFSKQSAVKTILSLGSALEALADEKGLEQMTVGVGELRRLLNGNGGRGKSVLSLALQRFTATRIFHTANWVLEVVDSEKPILLFRRRVGVE</sequence>